<dbReference type="SUPFAM" id="SSF140860">
    <property type="entry name" value="Pseudo ankyrin repeat-like"/>
    <property type="match status" value="1"/>
</dbReference>
<dbReference type="PANTHER" id="PTHR46586:SF3">
    <property type="entry name" value="ANKYRIN REPEAT-CONTAINING PROTEIN"/>
    <property type="match status" value="1"/>
</dbReference>
<dbReference type="Pfam" id="PF13637">
    <property type="entry name" value="Ank_4"/>
    <property type="match status" value="2"/>
</dbReference>
<dbReference type="Gene3D" id="1.25.40.20">
    <property type="entry name" value="Ankyrin repeat-containing domain"/>
    <property type="match status" value="1"/>
</dbReference>
<accession>A0A2H4UW88</accession>
<dbReference type="PANTHER" id="PTHR46586">
    <property type="entry name" value="ANKYRIN REPEAT-CONTAINING PROTEIN"/>
    <property type="match status" value="1"/>
</dbReference>
<organism evidence="1">
    <name type="scientific">Bodo saltans virus</name>
    <dbReference type="NCBI Taxonomy" id="2024608"/>
    <lineage>
        <taxon>Viruses</taxon>
        <taxon>Varidnaviria</taxon>
        <taxon>Bamfordvirae</taxon>
        <taxon>Nucleocytoviricota</taxon>
        <taxon>Megaviricetes</taxon>
        <taxon>Imitervirales</taxon>
        <taxon>Mimiviridae</taxon>
        <taxon>Klosneuvirinae</taxon>
        <taxon>Theiavirus</taxon>
        <taxon>Theiavirus salishense</taxon>
    </lineage>
</organism>
<proteinExistence type="predicted"/>
<keyword evidence="2" id="KW-1185">Reference proteome</keyword>
<reference evidence="1" key="1">
    <citation type="journal article" date="2017" name="Elife">
        <title>The kinetoplastid-infecting Bodo saltans virus (BsV), a window into the most abundant giant viruses in the sea.</title>
        <authorList>
            <person name="Deeg C.M."/>
            <person name="Chow C.-E.T."/>
            <person name="Suttle C.A."/>
        </authorList>
    </citation>
    <scope>NUCLEOTIDE SEQUENCE</scope>
    <source>
        <strain evidence="1">NG1</strain>
    </source>
</reference>
<dbReference type="EMBL" id="MF782455">
    <property type="protein sequence ID" value="ATZ81203.1"/>
    <property type="molecule type" value="Genomic_DNA"/>
</dbReference>
<evidence type="ECO:0000313" key="2">
    <source>
        <dbReference type="Proteomes" id="UP000240325"/>
    </source>
</evidence>
<name>A0A2H4UW88_9VIRU</name>
<evidence type="ECO:0000313" key="1">
    <source>
        <dbReference type="EMBL" id="ATZ81203.1"/>
    </source>
</evidence>
<dbReference type="Proteomes" id="UP000240325">
    <property type="component" value="Segment"/>
</dbReference>
<protein>
    <submittedName>
        <fullName evidence="1">Ankyrin repeat domain-containing protein</fullName>
    </submittedName>
</protein>
<dbReference type="InterPro" id="IPR052050">
    <property type="entry name" value="SecEffector_AnkRepeat"/>
</dbReference>
<gene>
    <name evidence="1" type="ORF">BMW23_1160</name>
</gene>
<sequence>MIKIINYFLSKRRIPHKKLINKIIMLYYHNYNKNLKIMLTDWIIHTKLYDNLKKEKSLDNVKLNNIIEKVIEFPFKDCLNDLIIDEKIEILFENPKICIIFESIEFNEKKIVSIRNKFINLAIRNKFEFDDSYKNDNGKLYDFYKHMLSISCLKTKYKCKDCIDATENGHLECLKYAHENGCIWDEWTCACAARKGHLECLKYAHENGCPWDVMTCASAAQKGHLECLKYAHENGCPWNSYTCFRAALNGNLECLKYAHENGCPR</sequence>
<dbReference type="InterPro" id="IPR036770">
    <property type="entry name" value="Ankyrin_rpt-contain_sf"/>
</dbReference>
<dbReference type="InterPro" id="IPR002110">
    <property type="entry name" value="Ankyrin_rpt"/>
</dbReference>